<evidence type="ECO:0000259" key="2">
    <source>
        <dbReference type="Pfam" id="PF08550"/>
    </source>
</evidence>
<dbReference type="STRING" id="286115.A0A507CQ92"/>
<dbReference type="GO" id="GO:0042149">
    <property type="term" value="P:cellular response to glucose starvation"/>
    <property type="evidence" value="ECO:0007669"/>
    <property type="project" value="TreeGrafter"/>
</dbReference>
<dbReference type="InterPro" id="IPR052292">
    <property type="entry name" value="Glucose_repression_reg"/>
</dbReference>
<dbReference type="Pfam" id="PF08550">
    <property type="entry name" value="GATA_AreA"/>
    <property type="match status" value="1"/>
</dbReference>
<feature type="compositionally biased region" description="Polar residues" evidence="1">
    <location>
        <begin position="598"/>
        <end position="609"/>
    </location>
</feature>
<dbReference type="EMBL" id="QEAN01000278">
    <property type="protein sequence ID" value="TPX41250.1"/>
    <property type="molecule type" value="Genomic_DNA"/>
</dbReference>
<reference evidence="3 4" key="1">
    <citation type="journal article" date="2019" name="Sci. Rep.">
        <title>Comparative genomics of chytrid fungi reveal insights into the obligate biotrophic and pathogenic lifestyle of Synchytrium endobioticum.</title>
        <authorList>
            <person name="van de Vossenberg B.T.L.H."/>
            <person name="Warris S."/>
            <person name="Nguyen H.D.T."/>
            <person name="van Gent-Pelzer M.P.E."/>
            <person name="Joly D.L."/>
            <person name="van de Geest H.C."/>
            <person name="Bonants P.J.M."/>
            <person name="Smith D.S."/>
            <person name="Levesque C.A."/>
            <person name="van der Lee T.A.J."/>
        </authorList>
    </citation>
    <scope>NUCLEOTIDE SEQUENCE [LARGE SCALE GENOMIC DNA]</scope>
    <source>
        <strain evidence="3 4">MB42</strain>
    </source>
</reference>
<dbReference type="PANTHER" id="PTHR28051">
    <property type="entry name" value="PROTEIN MTL1-RELATED"/>
    <property type="match status" value="1"/>
</dbReference>
<dbReference type="GO" id="GO:0007039">
    <property type="term" value="P:protein catabolic process in the vacuole"/>
    <property type="evidence" value="ECO:0007669"/>
    <property type="project" value="TreeGrafter"/>
</dbReference>
<feature type="compositionally biased region" description="Low complexity" evidence="1">
    <location>
        <begin position="238"/>
        <end position="250"/>
    </location>
</feature>
<feature type="domain" description="Nitrogen regulatory protein areA GATA-like" evidence="2">
    <location>
        <begin position="30"/>
        <end position="52"/>
    </location>
</feature>
<feature type="region of interest" description="Disordered" evidence="1">
    <location>
        <begin position="233"/>
        <end position="298"/>
    </location>
</feature>
<feature type="region of interest" description="Disordered" evidence="1">
    <location>
        <begin position="598"/>
        <end position="617"/>
    </location>
</feature>
<name>A0A507CQ92_9FUNG</name>
<accession>A0A507CQ92</accession>
<gene>
    <name evidence="3" type="ORF">SeMB42_g05654</name>
</gene>
<proteinExistence type="predicted"/>
<feature type="compositionally biased region" description="Polar residues" evidence="1">
    <location>
        <begin position="251"/>
        <end position="265"/>
    </location>
</feature>
<protein>
    <recommendedName>
        <fullName evidence="2">Nitrogen regulatory protein areA GATA-like domain-containing protein</fullName>
    </recommendedName>
</protein>
<feature type="compositionally biased region" description="Acidic residues" evidence="1">
    <location>
        <begin position="312"/>
        <end position="328"/>
    </location>
</feature>
<keyword evidence="4" id="KW-1185">Reference proteome</keyword>
<organism evidence="3 4">
    <name type="scientific">Synchytrium endobioticum</name>
    <dbReference type="NCBI Taxonomy" id="286115"/>
    <lineage>
        <taxon>Eukaryota</taxon>
        <taxon>Fungi</taxon>
        <taxon>Fungi incertae sedis</taxon>
        <taxon>Chytridiomycota</taxon>
        <taxon>Chytridiomycota incertae sedis</taxon>
        <taxon>Chytridiomycetes</taxon>
        <taxon>Synchytriales</taxon>
        <taxon>Synchytriaceae</taxon>
        <taxon>Synchytrium</taxon>
    </lineage>
</organism>
<dbReference type="PANTHER" id="PTHR28051:SF1">
    <property type="entry name" value="PROTEIN MTL1-RELATED"/>
    <property type="match status" value="1"/>
</dbReference>
<evidence type="ECO:0000256" key="1">
    <source>
        <dbReference type="SAM" id="MobiDB-lite"/>
    </source>
</evidence>
<feature type="region of interest" description="Disordered" evidence="1">
    <location>
        <begin position="630"/>
        <end position="668"/>
    </location>
</feature>
<dbReference type="GO" id="GO:0005773">
    <property type="term" value="C:vacuole"/>
    <property type="evidence" value="ECO:0007669"/>
    <property type="project" value="GOC"/>
</dbReference>
<feature type="region of interest" description="Disordered" evidence="1">
    <location>
        <begin position="369"/>
        <end position="425"/>
    </location>
</feature>
<evidence type="ECO:0000313" key="4">
    <source>
        <dbReference type="Proteomes" id="UP000317494"/>
    </source>
</evidence>
<comment type="caution">
    <text evidence="3">The sequence shown here is derived from an EMBL/GenBank/DDBJ whole genome shotgun (WGS) entry which is preliminary data.</text>
</comment>
<dbReference type="InterPro" id="IPR013860">
    <property type="entry name" value="AreA_GATA"/>
</dbReference>
<evidence type="ECO:0000313" key="3">
    <source>
        <dbReference type="EMBL" id="TPX41250.1"/>
    </source>
</evidence>
<feature type="compositionally biased region" description="Acidic residues" evidence="1">
    <location>
        <begin position="373"/>
        <end position="382"/>
    </location>
</feature>
<dbReference type="VEuPathDB" id="FungiDB:SeMB42_g05654"/>
<feature type="compositionally biased region" description="Low complexity" evidence="1">
    <location>
        <begin position="393"/>
        <end position="425"/>
    </location>
</feature>
<sequence length="730" mass="79192">MAPIATVQDAPTNVDYLSYEFNQFDLHSCWKFNTKHKHSIINGRRLENASWRKFFQMKFNLKTADPSSLNWQKDNDVCWLYGPFFSYEPLPVIEAAALEQDRAERAGMPGTKDMDIGYGYGHHAVANSATYTASVAASTNNNNNTSLRSALKKRKDKDDVWQALRERYIANGGNLRPEDLQAFSSRDPSPPAPTGRGALFYLSDFPIRHVNNREGIPRVTSETWSSAKWDRRYDWDDNSTSTNDSSSNNTPRRTNAAITEELSPSTDDETSPTRGRSLRSKSPKLGSDSPDTTDVWNKHIRFADNVQVRIEEEDAEEEEPESVNEDDYSSSPAETGAWSGLYNNETNSAVSSPLTPGIPSKVNVVALKKPDLSESETDDEPDYFVAKSRNSRNDSSSNMGQRSSSPSNKSIASITNNSSSIESSKASSNINYFDYNSTPSNYNSINITTENITSIQNPSTSPSSSMTSPTSTQLPTSIFTAIATPPCSLNEATLRGISTVHTAEESDDDGIVYVNVRKSPNLSHLHLPSVTPAGPAIPAAMKYANSSGSLGGLKRTTSTGKLSLALQQATQVQQERLASAPANYASISFDSFLPAPGSTMSPATCSGQPGTPPFEVPVDPLLFQQLKHSPEQAGHEPYHALGGSSSSSSAPGNRTLPSPPPSASASASENVLLLGTLPLETRTTQGESDSYVAAAAPEPYTVNDRVNDVFNNAYEVIRWAGTALSNLGIF</sequence>
<feature type="region of interest" description="Disordered" evidence="1">
    <location>
        <begin position="312"/>
        <end position="344"/>
    </location>
</feature>
<dbReference type="AlphaFoldDB" id="A0A507CQ92"/>
<feature type="region of interest" description="Disordered" evidence="1">
    <location>
        <begin position="176"/>
        <end position="197"/>
    </location>
</feature>
<dbReference type="Proteomes" id="UP000317494">
    <property type="component" value="Unassembled WGS sequence"/>
</dbReference>